<gene>
    <name evidence="3" type="ORF">EYE42_14955</name>
</gene>
<feature type="region of interest" description="Disordered" evidence="1">
    <location>
        <begin position="104"/>
        <end position="127"/>
    </location>
</feature>
<dbReference type="Proteomes" id="UP000293520">
    <property type="component" value="Unassembled WGS sequence"/>
</dbReference>
<dbReference type="AlphaFoldDB" id="A0A4Q9FVG5"/>
<feature type="compositionally biased region" description="Polar residues" evidence="1">
    <location>
        <begin position="14"/>
        <end position="31"/>
    </location>
</feature>
<name>A0A4Q9FVG5_9RHOB</name>
<evidence type="ECO:0000313" key="4">
    <source>
        <dbReference type="Proteomes" id="UP000293520"/>
    </source>
</evidence>
<reference evidence="3 4" key="1">
    <citation type="submission" date="2019-02" db="EMBL/GenBank/DDBJ databases">
        <title>Paracoccus subflavus sp. nov., isolated from marine sediment of the Pacific Ocean.</title>
        <authorList>
            <person name="Zhang G."/>
        </authorList>
    </citation>
    <scope>NUCLEOTIDE SEQUENCE [LARGE SCALE GENOMIC DNA]</scope>
    <source>
        <strain evidence="3 4">GY0581</strain>
    </source>
</reference>
<dbReference type="Pfam" id="PF13763">
    <property type="entry name" value="DUF4167"/>
    <property type="match status" value="1"/>
</dbReference>
<feature type="domain" description="DUF4167" evidence="2">
    <location>
        <begin position="10"/>
        <end position="77"/>
    </location>
</feature>
<evidence type="ECO:0000259" key="2">
    <source>
        <dbReference type="Pfam" id="PF13763"/>
    </source>
</evidence>
<dbReference type="InterPro" id="IPR025430">
    <property type="entry name" value="DUF4167"/>
</dbReference>
<sequence length="179" mass="19771">MKPYYIRRSGKSRLPQQQRDPGNRVFESTSARGKIRGTARQLIERYLQFAEEARLANDRVASEAFLQSAEHYIRISNPVPVTTDEPVTATRPARAPVAAVKRFPATGTPEEISVPPAFTDPAPEPESIILKEASRRQEVESPEDAGIASRRALAAAALERVALQHGYTLAQLGLTLRLE</sequence>
<feature type="region of interest" description="Disordered" evidence="1">
    <location>
        <begin position="1"/>
        <end position="32"/>
    </location>
</feature>
<evidence type="ECO:0000256" key="1">
    <source>
        <dbReference type="SAM" id="MobiDB-lite"/>
    </source>
</evidence>
<accession>A0A4Q9FVG5</accession>
<comment type="caution">
    <text evidence="3">The sequence shown here is derived from an EMBL/GenBank/DDBJ whole genome shotgun (WGS) entry which is preliminary data.</text>
</comment>
<dbReference type="OrthoDB" id="9816310at2"/>
<evidence type="ECO:0000313" key="3">
    <source>
        <dbReference type="EMBL" id="TBN37006.1"/>
    </source>
</evidence>
<dbReference type="EMBL" id="SISK01000015">
    <property type="protein sequence ID" value="TBN37006.1"/>
    <property type="molecule type" value="Genomic_DNA"/>
</dbReference>
<dbReference type="RefSeq" id="WP_130992117.1">
    <property type="nucleotide sequence ID" value="NZ_SISK01000015.1"/>
</dbReference>
<keyword evidence="4" id="KW-1185">Reference proteome</keyword>
<protein>
    <submittedName>
        <fullName evidence="3">DUF4167 domain-containing protein</fullName>
    </submittedName>
</protein>
<organism evidence="3 4">
    <name type="scientific">Paracoccus subflavus</name>
    <dbReference type="NCBI Taxonomy" id="2528244"/>
    <lineage>
        <taxon>Bacteria</taxon>
        <taxon>Pseudomonadati</taxon>
        <taxon>Pseudomonadota</taxon>
        <taxon>Alphaproteobacteria</taxon>
        <taxon>Rhodobacterales</taxon>
        <taxon>Paracoccaceae</taxon>
        <taxon>Paracoccus</taxon>
    </lineage>
</organism>
<proteinExistence type="predicted"/>